<keyword evidence="7" id="KW-0812">Transmembrane</keyword>
<keyword evidence="5" id="KW-0862">Zinc</keyword>
<evidence type="ECO:0000256" key="7">
    <source>
        <dbReference type="SAM" id="Phobius"/>
    </source>
</evidence>
<keyword evidence="6" id="KW-0482">Metalloprotease</keyword>
<evidence type="ECO:0000256" key="4">
    <source>
        <dbReference type="ARBA" id="ARBA00022801"/>
    </source>
</evidence>
<keyword evidence="9" id="KW-1185">Reference proteome</keyword>
<evidence type="ECO:0000313" key="9">
    <source>
        <dbReference type="Proteomes" id="UP000076021"/>
    </source>
</evidence>
<evidence type="ECO:0008006" key="10">
    <source>
        <dbReference type="Google" id="ProtNLM"/>
    </source>
</evidence>
<proteinExistence type="inferred from homology"/>
<dbReference type="STRING" id="241244.ATY39_08480"/>
<feature type="transmembrane region" description="Helical" evidence="7">
    <location>
        <begin position="42"/>
        <end position="60"/>
    </location>
</feature>
<keyword evidence="7" id="KW-1133">Transmembrane helix</keyword>
<dbReference type="GO" id="GO:0006508">
    <property type="term" value="P:proteolysis"/>
    <property type="evidence" value="ECO:0007669"/>
    <property type="project" value="UniProtKB-KW"/>
</dbReference>
<feature type="transmembrane region" description="Helical" evidence="7">
    <location>
        <begin position="108"/>
        <end position="128"/>
    </location>
</feature>
<dbReference type="InterPro" id="IPR049500">
    <property type="entry name" value="Peptidase_M50B-like"/>
</dbReference>
<dbReference type="PANTHER" id="PTHR39188:SF3">
    <property type="entry name" value="STAGE IV SPORULATION PROTEIN FB"/>
    <property type="match status" value="1"/>
</dbReference>
<comment type="cofactor">
    <cofactor evidence="1">
        <name>Zn(2+)</name>
        <dbReference type="ChEBI" id="CHEBI:29105"/>
    </cofactor>
</comment>
<sequence>MATIMLKVKLHPTLLPIIVWLVLTGQFANYALLFLSLCIHELGHLIVAYLVGANIKSCVIMPYGGEIQFSKSWQMTKQQQLLITIAGPFATLLLFLLALFFLPQNLSVPLQTIQLLLLLLNLLPIWPLDGGRIVEILWSEKKSIIQTKTSFLAFSMSCCFLCLLMALLYIPESFFFILILILLFIQNIQAFRYRRYEQAFENIVLNRLTP</sequence>
<evidence type="ECO:0000256" key="6">
    <source>
        <dbReference type="ARBA" id="ARBA00023049"/>
    </source>
</evidence>
<feature type="transmembrane region" description="Helical" evidence="7">
    <location>
        <begin position="81"/>
        <end position="102"/>
    </location>
</feature>
<feature type="transmembrane region" description="Helical" evidence="7">
    <location>
        <begin position="12"/>
        <end position="36"/>
    </location>
</feature>
<evidence type="ECO:0000256" key="2">
    <source>
        <dbReference type="ARBA" id="ARBA00007931"/>
    </source>
</evidence>
<reference evidence="8 9" key="1">
    <citation type="journal article" date="2016" name="Genome Announc.">
        <title>Whole-Genome Sequence of Rummeliibacillus stabekisii Strain PP9 Isolated from Antarctic Soil.</title>
        <authorList>
            <person name="da Mota F.F."/>
            <person name="Vollu R.E."/>
            <person name="Jurelevicius D."/>
            <person name="Seldin L."/>
        </authorList>
    </citation>
    <scope>NUCLEOTIDE SEQUENCE [LARGE SCALE GENOMIC DNA]</scope>
    <source>
        <strain evidence="8 9">PP9</strain>
    </source>
</reference>
<dbReference type="GO" id="GO:0008237">
    <property type="term" value="F:metallopeptidase activity"/>
    <property type="evidence" value="ECO:0007669"/>
    <property type="project" value="UniProtKB-KW"/>
</dbReference>
<dbReference type="Pfam" id="PF13398">
    <property type="entry name" value="Peptidase_M50B"/>
    <property type="match status" value="1"/>
</dbReference>
<evidence type="ECO:0000313" key="8">
    <source>
        <dbReference type="EMBL" id="AMW99488.1"/>
    </source>
</evidence>
<dbReference type="Proteomes" id="UP000076021">
    <property type="component" value="Chromosome"/>
</dbReference>
<evidence type="ECO:0000256" key="3">
    <source>
        <dbReference type="ARBA" id="ARBA00022670"/>
    </source>
</evidence>
<feature type="transmembrane region" description="Helical" evidence="7">
    <location>
        <begin position="174"/>
        <end position="191"/>
    </location>
</feature>
<accession>A0A143HCL6</accession>
<evidence type="ECO:0000256" key="5">
    <source>
        <dbReference type="ARBA" id="ARBA00022833"/>
    </source>
</evidence>
<protein>
    <recommendedName>
        <fullName evidence="10">Stage IV sporulation protein FB</fullName>
    </recommendedName>
</protein>
<keyword evidence="4" id="KW-0378">Hydrolase</keyword>
<comment type="similarity">
    <text evidence="2">Belongs to the peptidase M50B family.</text>
</comment>
<dbReference type="KEGG" id="rst:ATY39_08480"/>
<feature type="transmembrane region" description="Helical" evidence="7">
    <location>
        <begin position="149"/>
        <end position="168"/>
    </location>
</feature>
<evidence type="ECO:0000256" key="1">
    <source>
        <dbReference type="ARBA" id="ARBA00001947"/>
    </source>
</evidence>
<name>A0A143HCL6_9BACL</name>
<keyword evidence="3" id="KW-0645">Protease</keyword>
<dbReference type="AlphaFoldDB" id="A0A143HCL6"/>
<organism evidence="8 9">
    <name type="scientific">Rummeliibacillus stabekisii</name>
    <dbReference type="NCBI Taxonomy" id="241244"/>
    <lineage>
        <taxon>Bacteria</taxon>
        <taxon>Bacillati</taxon>
        <taxon>Bacillota</taxon>
        <taxon>Bacilli</taxon>
        <taxon>Bacillales</taxon>
        <taxon>Caryophanaceae</taxon>
        <taxon>Rummeliibacillus</taxon>
    </lineage>
</organism>
<keyword evidence="7" id="KW-0472">Membrane</keyword>
<dbReference type="PANTHER" id="PTHR39188">
    <property type="entry name" value="MEMBRANE-ASSOCIATED ZINC METALLOPROTEASE M50B"/>
    <property type="match status" value="1"/>
</dbReference>
<dbReference type="EMBL" id="CP014806">
    <property type="protein sequence ID" value="AMW99488.1"/>
    <property type="molecule type" value="Genomic_DNA"/>
</dbReference>
<reference evidence="9" key="2">
    <citation type="submission" date="2016-03" db="EMBL/GenBank/DDBJ databases">
        <authorList>
            <person name="Ploux O."/>
        </authorList>
    </citation>
    <scope>NUCLEOTIDE SEQUENCE [LARGE SCALE GENOMIC DNA]</scope>
    <source>
        <strain evidence="9">PP9</strain>
    </source>
</reference>
<gene>
    <name evidence="8" type="ORF">ATY39_08480</name>
</gene>